<proteinExistence type="predicted"/>
<organism evidence="2 3">
    <name type="scientific">Nonlabens ulvanivorans</name>
    <name type="common">Persicivirga ulvanivorans</name>
    <dbReference type="NCBI Taxonomy" id="906888"/>
    <lineage>
        <taxon>Bacteria</taxon>
        <taxon>Pseudomonadati</taxon>
        <taxon>Bacteroidota</taxon>
        <taxon>Flavobacteriia</taxon>
        <taxon>Flavobacteriales</taxon>
        <taxon>Flavobacteriaceae</taxon>
        <taxon>Nonlabens</taxon>
    </lineage>
</organism>
<keyword evidence="1" id="KW-1133">Transmembrane helix</keyword>
<keyword evidence="1" id="KW-0472">Membrane</keyword>
<gene>
    <name evidence="2" type="ORF">JCM19275_2453</name>
</gene>
<evidence type="ECO:0000313" key="2">
    <source>
        <dbReference type="EMBL" id="GAL73606.1"/>
    </source>
</evidence>
<dbReference type="EMBL" id="BBNT01000001">
    <property type="protein sequence ID" value="GAL73606.1"/>
    <property type="molecule type" value="Genomic_DNA"/>
</dbReference>
<dbReference type="Proteomes" id="UP000029647">
    <property type="component" value="Unassembled WGS sequence"/>
</dbReference>
<accession>A0A090W9I8</accession>
<keyword evidence="1" id="KW-0812">Transmembrane</keyword>
<reference evidence="2 3" key="1">
    <citation type="journal article" date="2014" name="Genome Announc.">
        <title>Draft Genome Sequences of Marine Flavobacterium Nonlabens Strains NR17, NR24, NR27, NR32, NR33, and Ara13.</title>
        <authorList>
            <person name="Nakanishi M."/>
            <person name="Meirelles P."/>
            <person name="Suzuki R."/>
            <person name="Takatani N."/>
            <person name="Mino S."/>
            <person name="Suda W."/>
            <person name="Oshima K."/>
            <person name="Hattori M."/>
            <person name="Ohkuma M."/>
            <person name="Hosokawa M."/>
            <person name="Miyashita K."/>
            <person name="Thompson F.L."/>
            <person name="Niwa A."/>
            <person name="Sawabe T."/>
            <person name="Sawabe T."/>
        </authorList>
    </citation>
    <scope>NUCLEOTIDE SEQUENCE [LARGE SCALE GENOMIC DNA]</scope>
    <source>
        <strain evidence="3">JCM19275</strain>
    </source>
</reference>
<dbReference type="AlphaFoldDB" id="A0A090W9I8"/>
<sequence>MATKKKSDKEFKLSSWAIDNSTVVYVMMAIIFFLGLSAYNNMPREDFPEIKETKIYISSVCLVTRLKMLND</sequence>
<evidence type="ECO:0000256" key="1">
    <source>
        <dbReference type="SAM" id="Phobius"/>
    </source>
</evidence>
<name>A0A090W9I8_NONUL</name>
<comment type="caution">
    <text evidence="2">The sequence shown here is derived from an EMBL/GenBank/DDBJ whole genome shotgun (WGS) entry which is preliminary data.</text>
</comment>
<evidence type="ECO:0000313" key="3">
    <source>
        <dbReference type="Proteomes" id="UP000029647"/>
    </source>
</evidence>
<protein>
    <submittedName>
        <fullName evidence="2">Cobalt-zinc-cadmium resistance protein CzcA</fullName>
    </submittedName>
</protein>
<feature type="transmembrane region" description="Helical" evidence="1">
    <location>
        <begin position="21"/>
        <end position="39"/>
    </location>
</feature>